<keyword evidence="19" id="KW-1185">Reference proteome</keyword>
<dbReference type="InterPro" id="IPR000531">
    <property type="entry name" value="Beta-barrel_TonB"/>
</dbReference>
<dbReference type="PROSITE" id="PS52016">
    <property type="entry name" value="TONB_DEPENDENT_REC_3"/>
    <property type="match status" value="1"/>
</dbReference>
<organism evidence="18 19">
    <name type="scientific">Pseudochryseolinea flava</name>
    <dbReference type="NCBI Taxonomy" id="2059302"/>
    <lineage>
        <taxon>Bacteria</taxon>
        <taxon>Pseudomonadati</taxon>
        <taxon>Bacteroidota</taxon>
        <taxon>Cytophagia</taxon>
        <taxon>Cytophagales</taxon>
        <taxon>Fulvivirgaceae</taxon>
        <taxon>Pseudochryseolinea</taxon>
    </lineage>
</organism>
<evidence type="ECO:0000256" key="5">
    <source>
        <dbReference type="ARBA" id="ARBA00022496"/>
    </source>
</evidence>
<dbReference type="InterPro" id="IPR036942">
    <property type="entry name" value="Beta-barrel_TonB_sf"/>
</dbReference>
<feature type="domain" description="TonB-dependent receptor plug" evidence="17">
    <location>
        <begin position="131"/>
        <end position="230"/>
    </location>
</feature>
<evidence type="ECO:0000256" key="2">
    <source>
        <dbReference type="ARBA" id="ARBA00009810"/>
    </source>
</evidence>
<keyword evidence="3 14" id="KW-0813">Transport</keyword>
<dbReference type="PROSITE" id="PS01156">
    <property type="entry name" value="TONB_DEPENDENT_REC_2"/>
    <property type="match status" value="1"/>
</dbReference>
<dbReference type="InterPro" id="IPR010105">
    <property type="entry name" value="TonB_sidphr_rcpt"/>
</dbReference>
<dbReference type="OrthoDB" id="9758472at2"/>
<dbReference type="InterPro" id="IPR039426">
    <property type="entry name" value="TonB-dep_rcpt-like"/>
</dbReference>
<reference evidence="18 19" key="1">
    <citation type="submission" date="2018-06" db="EMBL/GenBank/DDBJ databases">
        <title>Chryseolinea flavus sp. nov., a member of the phylum Bacteroidetes isolated from soil.</title>
        <authorList>
            <person name="Li Y."/>
            <person name="Wang J."/>
        </authorList>
    </citation>
    <scope>NUCLEOTIDE SEQUENCE [LARGE SCALE GENOMIC DNA]</scope>
    <source>
        <strain evidence="18 19">SDU1-6</strain>
    </source>
</reference>
<dbReference type="GO" id="GO:0015891">
    <property type="term" value="P:siderophore transport"/>
    <property type="evidence" value="ECO:0007669"/>
    <property type="project" value="InterPro"/>
</dbReference>
<dbReference type="InterPro" id="IPR010917">
    <property type="entry name" value="TonB_rcpt_CS"/>
</dbReference>
<evidence type="ECO:0000313" key="18">
    <source>
        <dbReference type="EMBL" id="RAW01175.1"/>
    </source>
</evidence>
<keyword evidence="5" id="KW-0410">Iron transport</keyword>
<dbReference type="Pfam" id="PF13715">
    <property type="entry name" value="CarbopepD_reg_2"/>
    <property type="match status" value="1"/>
</dbReference>
<dbReference type="Gene3D" id="2.40.170.20">
    <property type="entry name" value="TonB-dependent receptor, beta-barrel domain"/>
    <property type="match status" value="1"/>
</dbReference>
<evidence type="ECO:0000256" key="12">
    <source>
        <dbReference type="ARBA" id="ARBA00023170"/>
    </source>
</evidence>
<evidence type="ECO:0000256" key="3">
    <source>
        <dbReference type="ARBA" id="ARBA00022448"/>
    </source>
</evidence>
<keyword evidence="13 14" id="KW-0998">Cell outer membrane</keyword>
<evidence type="ECO:0000256" key="10">
    <source>
        <dbReference type="ARBA" id="ARBA00023077"/>
    </source>
</evidence>
<keyword evidence="9" id="KW-0406">Ion transport</keyword>
<accession>A0A364Y2Q6</accession>
<dbReference type="GO" id="GO:0038023">
    <property type="term" value="F:signaling receptor activity"/>
    <property type="evidence" value="ECO:0007669"/>
    <property type="project" value="InterPro"/>
</dbReference>
<evidence type="ECO:0000256" key="8">
    <source>
        <dbReference type="ARBA" id="ARBA00023004"/>
    </source>
</evidence>
<name>A0A364Y2Q6_9BACT</name>
<gene>
    <name evidence="18" type="ORF">DQQ10_09675</name>
</gene>
<dbReference type="Pfam" id="PF00593">
    <property type="entry name" value="TonB_dep_Rec_b-barrel"/>
    <property type="match status" value="1"/>
</dbReference>
<evidence type="ECO:0000256" key="15">
    <source>
        <dbReference type="RuleBase" id="RU003357"/>
    </source>
</evidence>
<sequence>MRFIPLILAIFLGHNIIAQNTGSVKGVVRSNDNEPAPYVTIILQGSTLATSTNDKGEFQFNKVAPGNYLLEVSFVGFESQQQAITIVAGQSLQADFVLQETSSQLDEIVITGSRSYTETNSGMATRMNIPLKDIPQSVQIVNRELIKDRQIQSVAEGVKVMAGINAYSSSQYSDYTMRGFRSSPGNFAYNGIRGDLYQFDQATLTYNIERIEAIKGPASVLFSAGNPGGVINHVTKKAQEKSRYEVEFTYGSFDQYRAMVDATGKITSNGKLLYRAVIGYENTGQLDPNLDIENLFIAPQLQYNFSSNTSVNYELNYSKDDRTMGYQRGVPAFQTSDNTWDLDVLPNDFSMIDPNGFSKTTALSHQVSLNHQFNSKLKISTLFRAVNSSQDQFDVTPGGFGTGVVDDSLDFSHGFFKQDPIYQYQSSTYLTYTTNIGKTKHAIVVGLDYSKSGRTYEYGGLSSKRLPINNIDFSWASYNRSDAALANAEFQTGKTEDTQYLAGYFQDQITFTEKWKALIGLRVEKHKYDTYMFDLITQEKASYDTLDATAFTPRAGLVFQPNTNLSIYASYSQGFIPQYGSNRGQGGPFPPEKSRQYELGVKNEFFKGRLFASLAGYYIQKYDVLAPDPSDPDGLKLIQMDDVNSKGIEASLQGELSSNLSIILNYALNKTYTPGDVGFDYIGKGEFPNAPRHNANFWAKYRLSKWIDGLSIGAGVNHISERHTFITDFKVPAYTTIDAMVAYKYKGASINLNIYNLANVDYYYGVYGPANLWRGNPRSFRVAVGYVF</sequence>
<dbReference type="Proteomes" id="UP000251889">
    <property type="component" value="Unassembled WGS sequence"/>
</dbReference>
<dbReference type="RefSeq" id="WP_112746661.1">
    <property type="nucleotide sequence ID" value="NZ_QMFY01000004.1"/>
</dbReference>
<keyword evidence="7" id="KW-0732">Signal</keyword>
<evidence type="ECO:0000256" key="9">
    <source>
        <dbReference type="ARBA" id="ARBA00023065"/>
    </source>
</evidence>
<dbReference type="InterPro" id="IPR012910">
    <property type="entry name" value="Plug_dom"/>
</dbReference>
<evidence type="ECO:0000259" key="16">
    <source>
        <dbReference type="Pfam" id="PF00593"/>
    </source>
</evidence>
<evidence type="ECO:0000256" key="13">
    <source>
        <dbReference type="ARBA" id="ARBA00023237"/>
    </source>
</evidence>
<feature type="domain" description="TonB-dependent receptor-like beta-barrel" evidence="16">
    <location>
        <begin position="305"/>
        <end position="757"/>
    </location>
</feature>
<dbReference type="SUPFAM" id="SSF49464">
    <property type="entry name" value="Carboxypeptidase regulatory domain-like"/>
    <property type="match status" value="1"/>
</dbReference>
<dbReference type="GO" id="GO:0009279">
    <property type="term" value="C:cell outer membrane"/>
    <property type="evidence" value="ECO:0007669"/>
    <property type="project" value="UniProtKB-SubCell"/>
</dbReference>
<comment type="subcellular location">
    <subcellularLocation>
        <location evidence="1 14">Cell outer membrane</location>
        <topology evidence="1 14">Multi-pass membrane protein</topology>
    </subcellularLocation>
</comment>
<comment type="caution">
    <text evidence="18">The sequence shown here is derived from an EMBL/GenBank/DDBJ whole genome shotgun (WGS) entry which is preliminary data.</text>
</comment>
<evidence type="ECO:0000313" key="19">
    <source>
        <dbReference type="Proteomes" id="UP000251889"/>
    </source>
</evidence>
<evidence type="ECO:0000256" key="6">
    <source>
        <dbReference type="ARBA" id="ARBA00022692"/>
    </source>
</evidence>
<evidence type="ECO:0008006" key="20">
    <source>
        <dbReference type="Google" id="ProtNLM"/>
    </source>
</evidence>
<dbReference type="InterPro" id="IPR008969">
    <property type="entry name" value="CarboxyPept-like_regulatory"/>
</dbReference>
<keyword evidence="11 14" id="KW-0472">Membrane</keyword>
<dbReference type="SUPFAM" id="SSF56935">
    <property type="entry name" value="Porins"/>
    <property type="match status" value="1"/>
</dbReference>
<dbReference type="CDD" id="cd01347">
    <property type="entry name" value="ligand_gated_channel"/>
    <property type="match status" value="1"/>
</dbReference>
<dbReference type="PANTHER" id="PTHR32552">
    <property type="entry name" value="FERRICHROME IRON RECEPTOR-RELATED"/>
    <property type="match status" value="1"/>
</dbReference>
<dbReference type="GO" id="GO:0015344">
    <property type="term" value="F:siderophore uptake transmembrane transporter activity"/>
    <property type="evidence" value="ECO:0007669"/>
    <property type="project" value="TreeGrafter"/>
</dbReference>
<dbReference type="Pfam" id="PF07715">
    <property type="entry name" value="Plug"/>
    <property type="match status" value="1"/>
</dbReference>
<dbReference type="NCBIfam" id="TIGR01783">
    <property type="entry name" value="TonB-siderophor"/>
    <property type="match status" value="1"/>
</dbReference>
<keyword evidence="12" id="KW-0675">Receptor</keyword>
<proteinExistence type="inferred from homology"/>
<keyword evidence="10 15" id="KW-0798">TonB box</keyword>
<dbReference type="InterPro" id="IPR037066">
    <property type="entry name" value="Plug_dom_sf"/>
</dbReference>
<keyword evidence="6 14" id="KW-0812">Transmembrane</keyword>
<evidence type="ECO:0000256" key="4">
    <source>
        <dbReference type="ARBA" id="ARBA00022452"/>
    </source>
</evidence>
<evidence type="ECO:0000259" key="17">
    <source>
        <dbReference type="Pfam" id="PF07715"/>
    </source>
</evidence>
<evidence type="ECO:0000256" key="7">
    <source>
        <dbReference type="ARBA" id="ARBA00022729"/>
    </source>
</evidence>
<dbReference type="Gene3D" id="2.60.40.1120">
    <property type="entry name" value="Carboxypeptidase-like, regulatory domain"/>
    <property type="match status" value="1"/>
</dbReference>
<keyword evidence="4 14" id="KW-1134">Transmembrane beta strand</keyword>
<protein>
    <recommendedName>
        <fullName evidence="20">TonB-dependent siderophore receptor</fullName>
    </recommendedName>
</protein>
<dbReference type="PANTHER" id="PTHR32552:SF68">
    <property type="entry name" value="FERRICHROME OUTER MEMBRANE TRANSPORTER_PHAGE RECEPTOR"/>
    <property type="match status" value="1"/>
</dbReference>
<comment type="similarity">
    <text evidence="2 14 15">Belongs to the TonB-dependent receptor family.</text>
</comment>
<evidence type="ECO:0000256" key="14">
    <source>
        <dbReference type="PROSITE-ProRule" id="PRU01360"/>
    </source>
</evidence>
<keyword evidence="8" id="KW-0408">Iron</keyword>
<dbReference type="EMBL" id="QMFY01000004">
    <property type="protein sequence ID" value="RAW01175.1"/>
    <property type="molecule type" value="Genomic_DNA"/>
</dbReference>
<evidence type="ECO:0000256" key="11">
    <source>
        <dbReference type="ARBA" id="ARBA00023136"/>
    </source>
</evidence>
<evidence type="ECO:0000256" key="1">
    <source>
        <dbReference type="ARBA" id="ARBA00004571"/>
    </source>
</evidence>
<dbReference type="AlphaFoldDB" id="A0A364Y2Q6"/>
<dbReference type="Gene3D" id="2.170.130.10">
    <property type="entry name" value="TonB-dependent receptor, plug domain"/>
    <property type="match status" value="1"/>
</dbReference>